<keyword evidence="2" id="KW-1185">Reference proteome</keyword>
<dbReference type="EMBL" id="JBEPTQ010000002">
    <property type="protein sequence ID" value="MET4721418.1"/>
    <property type="molecule type" value="Genomic_DNA"/>
</dbReference>
<organism evidence="1 2">
    <name type="scientific">Bradyrhizobium japonicum</name>
    <dbReference type="NCBI Taxonomy" id="375"/>
    <lineage>
        <taxon>Bacteria</taxon>
        <taxon>Pseudomonadati</taxon>
        <taxon>Pseudomonadota</taxon>
        <taxon>Alphaproteobacteria</taxon>
        <taxon>Hyphomicrobiales</taxon>
        <taxon>Nitrobacteraceae</taxon>
        <taxon>Bradyrhizobium</taxon>
    </lineage>
</organism>
<accession>A0ABV2RWV8</accession>
<sequence>MQHCCGQCDRVDRIPDDIRAPLLLRTPQQLQSRRHIDRAGKSVVGTNAKPVSDRRRDEALRALRDRLADIGVGARECHGIERALDQVRDVVAEVGRPEANAIAKQGLLEAGVVSDAFLGPEVGICKEEERGKAHVELVERRRLEPRAVASLANVHYQNPTGFLQPALGVYGGIRLANYDVR</sequence>
<evidence type="ECO:0000313" key="2">
    <source>
        <dbReference type="Proteomes" id="UP001549291"/>
    </source>
</evidence>
<name>A0ABV2RWV8_BRAJP</name>
<proteinExistence type="predicted"/>
<evidence type="ECO:0000313" key="1">
    <source>
        <dbReference type="EMBL" id="MET4721418.1"/>
    </source>
</evidence>
<dbReference type="Proteomes" id="UP001549291">
    <property type="component" value="Unassembled WGS sequence"/>
</dbReference>
<protein>
    <submittedName>
        <fullName evidence="1">Uncharacterized protein</fullName>
    </submittedName>
</protein>
<reference evidence="1 2" key="1">
    <citation type="submission" date="2024-06" db="EMBL/GenBank/DDBJ databases">
        <title>Genomic Encyclopedia of Type Strains, Phase V (KMG-V): Genome sequencing to study the core and pangenomes of soil and plant-associated prokaryotes.</title>
        <authorList>
            <person name="Whitman W."/>
        </authorList>
    </citation>
    <scope>NUCLEOTIDE SEQUENCE [LARGE SCALE GENOMIC DNA]</scope>
    <source>
        <strain evidence="1 2">USDA 160</strain>
    </source>
</reference>
<comment type="caution">
    <text evidence="1">The sequence shown here is derived from an EMBL/GenBank/DDBJ whole genome shotgun (WGS) entry which is preliminary data.</text>
</comment>
<gene>
    <name evidence="1" type="ORF">ABIF63_005524</name>
</gene>